<evidence type="ECO:0008006" key="4">
    <source>
        <dbReference type="Google" id="ProtNLM"/>
    </source>
</evidence>
<proteinExistence type="predicted"/>
<dbReference type="PANTHER" id="PTHR21505:SF8">
    <property type="entry name" value="DPT-YFP REPRESSOR BY OVEREXPRESSION, ISOFORM D-RELATED"/>
    <property type="match status" value="1"/>
</dbReference>
<dbReference type="EMBL" id="JAJSOF020000019">
    <property type="protein sequence ID" value="KAJ4438834.1"/>
    <property type="molecule type" value="Genomic_DNA"/>
</dbReference>
<keyword evidence="3" id="KW-1185">Reference proteome</keyword>
<dbReference type="PANTHER" id="PTHR21505">
    <property type="entry name" value="MADF DOMAIN-CONTAINING PROTEIN-RELATED"/>
    <property type="match status" value="1"/>
</dbReference>
<accession>A0ABQ8SXA0</accession>
<protein>
    <recommendedName>
        <fullName evidence="4">MADF domain-containing protein</fullName>
    </recommendedName>
</protein>
<organism evidence="2 3">
    <name type="scientific">Periplaneta americana</name>
    <name type="common">American cockroach</name>
    <name type="synonym">Blatta americana</name>
    <dbReference type="NCBI Taxonomy" id="6978"/>
    <lineage>
        <taxon>Eukaryota</taxon>
        <taxon>Metazoa</taxon>
        <taxon>Ecdysozoa</taxon>
        <taxon>Arthropoda</taxon>
        <taxon>Hexapoda</taxon>
        <taxon>Insecta</taxon>
        <taxon>Pterygota</taxon>
        <taxon>Neoptera</taxon>
        <taxon>Polyneoptera</taxon>
        <taxon>Dictyoptera</taxon>
        <taxon>Blattodea</taxon>
        <taxon>Blattoidea</taxon>
        <taxon>Blattidae</taxon>
        <taxon>Blattinae</taxon>
        <taxon>Periplaneta</taxon>
    </lineage>
</organism>
<evidence type="ECO:0000313" key="2">
    <source>
        <dbReference type="EMBL" id="KAJ4438834.1"/>
    </source>
</evidence>
<feature type="region of interest" description="Disordered" evidence="1">
    <location>
        <begin position="47"/>
        <end position="89"/>
    </location>
</feature>
<dbReference type="Proteomes" id="UP001148838">
    <property type="component" value="Unassembled WGS sequence"/>
</dbReference>
<evidence type="ECO:0000313" key="3">
    <source>
        <dbReference type="Proteomes" id="UP001148838"/>
    </source>
</evidence>
<evidence type="ECO:0000256" key="1">
    <source>
        <dbReference type="SAM" id="MobiDB-lite"/>
    </source>
</evidence>
<name>A0ABQ8SXA0_PERAM</name>
<comment type="caution">
    <text evidence="2">The sequence shown here is derived from an EMBL/GenBank/DDBJ whole genome shotgun (WGS) entry which is preliminary data.</text>
</comment>
<reference evidence="2 3" key="1">
    <citation type="journal article" date="2022" name="Allergy">
        <title>Genome assembly and annotation of Periplaneta americana reveal a comprehensive cockroach allergen profile.</title>
        <authorList>
            <person name="Wang L."/>
            <person name="Xiong Q."/>
            <person name="Saelim N."/>
            <person name="Wang L."/>
            <person name="Nong W."/>
            <person name="Wan A.T."/>
            <person name="Shi M."/>
            <person name="Liu X."/>
            <person name="Cao Q."/>
            <person name="Hui J.H.L."/>
            <person name="Sookrung N."/>
            <person name="Leung T.F."/>
            <person name="Tungtrongchitr A."/>
            <person name="Tsui S.K.W."/>
        </authorList>
    </citation>
    <scope>NUCLEOTIDE SEQUENCE [LARGE SCALE GENOMIC DNA]</scope>
    <source>
        <strain evidence="2">PWHHKU_190912</strain>
    </source>
</reference>
<feature type="compositionally biased region" description="Low complexity" evidence="1">
    <location>
        <begin position="73"/>
        <end position="83"/>
    </location>
</feature>
<sequence>MEEFMDIYKNETCLWKVKCKEYHDRSKKDAAYSKLIYYKLKEMNSDEHTTESTELNSQSDTPPNSIHTDTSEQETTPTSTWSSPRKRSSSTLGDEVLLCVEDHFKRHQCNGDRFDVFGKLVGMKLRDLPNNQRILAEKIINETLFLAEMGQLTLSHRVHTNEY</sequence>
<gene>
    <name evidence="2" type="ORF">ANN_14787</name>
</gene>
<feature type="compositionally biased region" description="Polar residues" evidence="1">
    <location>
        <begin position="52"/>
        <end position="67"/>
    </location>
</feature>